<proteinExistence type="predicted"/>
<evidence type="ECO:0000313" key="1">
    <source>
        <dbReference type="EMBL" id="GAA4750487.1"/>
    </source>
</evidence>
<evidence type="ECO:0000313" key="2">
    <source>
        <dbReference type="Proteomes" id="UP001500121"/>
    </source>
</evidence>
<dbReference type="RefSeq" id="WP_345481419.1">
    <property type="nucleotide sequence ID" value="NZ_BAABLP010000004.1"/>
</dbReference>
<dbReference type="Proteomes" id="UP001500121">
    <property type="component" value="Unassembled WGS sequence"/>
</dbReference>
<organism evidence="1 2">
    <name type="scientific">Amnibacterium soli</name>
    <dbReference type="NCBI Taxonomy" id="1282736"/>
    <lineage>
        <taxon>Bacteria</taxon>
        <taxon>Bacillati</taxon>
        <taxon>Actinomycetota</taxon>
        <taxon>Actinomycetes</taxon>
        <taxon>Micrococcales</taxon>
        <taxon>Microbacteriaceae</taxon>
        <taxon>Amnibacterium</taxon>
    </lineage>
</organism>
<name>A0ABP8Z9G6_9MICO</name>
<sequence length="138" mass="14825">MRARRVANILNLSTALGLVVAALGRARVRRGPHGLLLAEGCRLPLLGAGAMTIGDVVLTSGRFADLVRVLPAVLEHESRHAAQWRRWGGLPFLLAYGAGALWSLVSTGDRGAGNPFERAAGLADGGYREVPRRRLLRR</sequence>
<comment type="caution">
    <text evidence="1">The sequence shown here is derived from an EMBL/GenBank/DDBJ whole genome shotgun (WGS) entry which is preliminary data.</text>
</comment>
<reference evidence="2" key="1">
    <citation type="journal article" date="2019" name="Int. J. Syst. Evol. Microbiol.">
        <title>The Global Catalogue of Microorganisms (GCM) 10K type strain sequencing project: providing services to taxonomists for standard genome sequencing and annotation.</title>
        <authorList>
            <consortium name="The Broad Institute Genomics Platform"/>
            <consortium name="The Broad Institute Genome Sequencing Center for Infectious Disease"/>
            <person name="Wu L."/>
            <person name="Ma J."/>
        </authorList>
    </citation>
    <scope>NUCLEOTIDE SEQUENCE [LARGE SCALE GENOMIC DNA]</scope>
    <source>
        <strain evidence="2">JCM 19015</strain>
    </source>
</reference>
<dbReference type="EMBL" id="BAABLP010000004">
    <property type="protein sequence ID" value="GAA4750487.1"/>
    <property type="molecule type" value="Genomic_DNA"/>
</dbReference>
<evidence type="ECO:0008006" key="3">
    <source>
        <dbReference type="Google" id="ProtNLM"/>
    </source>
</evidence>
<gene>
    <name evidence="1" type="ORF">GCM10025783_23760</name>
</gene>
<protein>
    <recommendedName>
        <fullName evidence="3">Peptidase M48 domain-containing protein</fullName>
    </recommendedName>
</protein>
<accession>A0ABP8Z9G6</accession>
<keyword evidence="2" id="KW-1185">Reference proteome</keyword>